<protein>
    <recommendedName>
        <fullName evidence="4">Ig-like domain-containing protein</fullName>
    </recommendedName>
</protein>
<evidence type="ECO:0008006" key="4">
    <source>
        <dbReference type="Google" id="ProtNLM"/>
    </source>
</evidence>
<evidence type="ECO:0000313" key="2">
    <source>
        <dbReference type="EMBL" id="KNF01734.1"/>
    </source>
</evidence>
<evidence type="ECO:0000256" key="1">
    <source>
        <dbReference type="SAM" id="SignalP"/>
    </source>
</evidence>
<keyword evidence="3" id="KW-1185">Reference proteome</keyword>
<dbReference type="AlphaFoldDB" id="A0A0L0VR31"/>
<dbReference type="Proteomes" id="UP000054564">
    <property type="component" value="Unassembled WGS sequence"/>
</dbReference>
<proteinExistence type="predicted"/>
<accession>A0A0L0VR31</accession>
<reference evidence="3" key="1">
    <citation type="submission" date="2014-03" db="EMBL/GenBank/DDBJ databases">
        <title>The Genome Sequence of Puccinia striiformis f. sp. tritici PST-78.</title>
        <authorList>
            <consortium name="The Broad Institute Genome Sequencing Platform"/>
            <person name="Cuomo C."/>
            <person name="Hulbert S."/>
            <person name="Chen X."/>
            <person name="Walker B."/>
            <person name="Young S.K."/>
            <person name="Zeng Q."/>
            <person name="Gargeya S."/>
            <person name="Fitzgerald M."/>
            <person name="Haas B."/>
            <person name="Abouelleil A."/>
            <person name="Alvarado L."/>
            <person name="Arachchi H.M."/>
            <person name="Berlin A.M."/>
            <person name="Chapman S.B."/>
            <person name="Goldberg J."/>
            <person name="Griggs A."/>
            <person name="Gujja S."/>
            <person name="Hansen M."/>
            <person name="Howarth C."/>
            <person name="Imamovic A."/>
            <person name="Larimer J."/>
            <person name="McCowan C."/>
            <person name="Montmayeur A."/>
            <person name="Murphy C."/>
            <person name="Neiman D."/>
            <person name="Pearson M."/>
            <person name="Priest M."/>
            <person name="Roberts A."/>
            <person name="Saif S."/>
            <person name="Shea T."/>
            <person name="Sisk P."/>
            <person name="Sykes S."/>
            <person name="Wortman J."/>
            <person name="Nusbaum C."/>
            <person name="Birren B."/>
        </authorList>
    </citation>
    <scope>NUCLEOTIDE SEQUENCE [LARGE SCALE GENOMIC DNA]</scope>
    <source>
        <strain evidence="3">race PST-78</strain>
    </source>
</reference>
<dbReference type="OrthoDB" id="2497186at2759"/>
<comment type="caution">
    <text evidence="2">The sequence shown here is derived from an EMBL/GenBank/DDBJ whole genome shotgun (WGS) entry which is preliminary data.</text>
</comment>
<sequence length="166" mass="18363">MFKNSLSSSMMVGIRLLISLSSTVSSATVEASASAKHQVECHRRWSTEDPYKDEDSVTCEGDKVNVCNARTCHMGGPTGTADTHPVGKDLFFDKCAKIDNQGKELTDAIYQIFPRTYKFSNRSNIIIARGFAPSEATYQPATFKCTFDRATNFNTRTVWCDAPVAK</sequence>
<name>A0A0L0VR31_9BASI</name>
<gene>
    <name evidence="2" type="ORF">PSTG_05161</name>
</gene>
<evidence type="ECO:0000313" key="3">
    <source>
        <dbReference type="Proteomes" id="UP000054564"/>
    </source>
</evidence>
<feature type="signal peptide" evidence="1">
    <location>
        <begin position="1"/>
        <end position="26"/>
    </location>
</feature>
<keyword evidence="1" id="KW-0732">Signal</keyword>
<organism evidence="2 3">
    <name type="scientific">Puccinia striiformis f. sp. tritici PST-78</name>
    <dbReference type="NCBI Taxonomy" id="1165861"/>
    <lineage>
        <taxon>Eukaryota</taxon>
        <taxon>Fungi</taxon>
        <taxon>Dikarya</taxon>
        <taxon>Basidiomycota</taxon>
        <taxon>Pucciniomycotina</taxon>
        <taxon>Pucciniomycetes</taxon>
        <taxon>Pucciniales</taxon>
        <taxon>Pucciniaceae</taxon>
        <taxon>Puccinia</taxon>
    </lineage>
</organism>
<feature type="chain" id="PRO_5005550659" description="Ig-like domain-containing protein" evidence="1">
    <location>
        <begin position="27"/>
        <end position="166"/>
    </location>
</feature>
<dbReference type="EMBL" id="AJIL01000028">
    <property type="protein sequence ID" value="KNF01734.1"/>
    <property type="molecule type" value="Genomic_DNA"/>
</dbReference>